<accession>A0A5B7HJS5</accession>
<dbReference type="Proteomes" id="UP000324222">
    <property type="component" value="Unassembled WGS sequence"/>
</dbReference>
<comment type="caution">
    <text evidence="1">The sequence shown here is derived from an EMBL/GenBank/DDBJ whole genome shotgun (WGS) entry which is preliminary data.</text>
</comment>
<evidence type="ECO:0000313" key="1">
    <source>
        <dbReference type="EMBL" id="MPC72720.1"/>
    </source>
</evidence>
<gene>
    <name evidence="1" type="ORF">E2C01_067032</name>
</gene>
<keyword evidence="2" id="KW-1185">Reference proteome</keyword>
<evidence type="ECO:0000313" key="2">
    <source>
        <dbReference type="Proteomes" id="UP000324222"/>
    </source>
</evidence>
<sequence length="72" mass="8085">MKRPFLFQLSDICPPTPSHLITGTTSHSPAHARGGHIIPASVTWFDNSVSNPRFCLHQPQAQVQYLPPRHMQ</sequence>
<name>A0A5B7HJS5_PORTR</name>
<organism evidence="1 2">
    <name type="scientific">Portunus trituberculatus</name>
    <name type="common">Swimming crab</name>
    <name type="synonym">Neptunus trituberculatus</name>
    <dbReference type="NCBI Taxonomy" id="210409"/>
    <lineage>
        <taxon>Eukaryota</taxon>
        <taxon>Metazoa</taxon>
        <taxon>Ecdysozoa</taxon>
        <taxon>Arthropoda</taxon>
        <taxon>Crustacea</taxon>
        <taxon>Multicrustacea</taxon>
        <taxon>Malacostraca</taxon>
        <taxon>Eumalacostraca</taxon>
        <taxon>Eucarida</taxon>
        <taxon>Decapoda</taxon>
        <taxon>Pleocyemata</taxon>
        <taxon>Brachyura</taxon>
        <taxon>Eubrachyura</taxon>
        <taxon>Portunoidea</taxon>
        <taxon>Portunidae</taxon>
        <taxon>Portuninae</taxon>
        <taxon>Portunus</taxon>
    </lineage>
</organism>
<dbReference type="EMBL" id="VSRR010035274">
    <property type="protein sequence ID" value="MPC72720.1"/>
    <property type="molecule type" value="Genomic_DNA"/>
</dbReference>
<protein>
    <submittedName>
        <fullName evidence="1">Uncharacterized protein</fullName>
    </submittedName>
</protein>
<proteinExistence type="predicted"/>
<dbReference type="AlphaFoldDB" id="A0A5B7HJS5"/>
<reference evidence="1 2" key="1">
    <citation type="submission" date="2019-05" db="EMBL/GenBank/DDBJ databases">
        <title>Another draft genome of Portunus trituberculatus and its Hox gene families provides insights of decapod evolution.</title>
        <authorList>
            <person name="Jeong J.-H."/>
            <person name="Song I."/>
            <person name="Kim S."/>
            <person name="Choi T."/>
            <person name="Kim D."/>
            <person name="Ryu S."/>
            <person name="Kim W."/>
        </authorList>
    </citation>
    <scope>NUCLEOTIDE SEQUENCE [LARGE SCALE GENOMIC DNA]</scope>
    <source>
        <tissue evidence="1">Muscle</tissue>
    </source>
</reference>